<dbReference type="EMBL" id="ACPB03002668">
    <property type="status" value="NOT_ANNOTATED_CDS"/>
    <property type="molecule type" value="Genomic_DNA"/>
</dbReference>
<name>T1HNW9_RHOPR</name>
<protein>
    <submittedName>
        <fullName evidence="1">Uncharacterized protein</fullName>
    </submittedName>
</protein>
<dbReference type="InParanoid" id="T1HNW9"/>
<dbReference type="PANTHER" id="PTHR33964">
    <property type="entry name" value="RE45066P-RELATED"/>
    <property type="match status" value="1"/>
</dbReference>
<dbReference type="PANTHER" id="PTHR33964:SF1">
    <property type="entry name" value="RE45066P"/>
    <property type="match status" value="1"/>
</dbReference>
<accession>T1HNW9</accession>
<dbReference type="OMA" id="NEIINCH"/>
<evidence type="ECO:0000313" key="1">
    <source>
        <dbReference type="EnsemblMetazoa" id="RPRC005743-PA"/>
    </source>
</evidence>
<keyword evidence="2" id="KW-1185">Reference proteome</keyword>
<dbReference type="EnsemblMetazoa" id="RPRC005743-RA">
    <property type="protein sequence ID" value="RPRC005743-PA"/>
    <property type="gene ID" value="RPRC005743"/>
</dbReference>
<proteinExistence type="predicted"/>
<reference evidence="1" key="1">
    <citation type="submission" date="2015-05" db="UniProtKB">
        <authorList>
            <consortium name="EnsemblMetazoa"/>
        </authorList>
    </citation>
    <scope>IDENTIFICATION</scope>
</reference>
<dbReference type="VEuPathDB" id="VectorBase:RPRC005743"/>
<organism evidence="1 2">
    <name type="scientific">Rhodnius prolixus</name>
    <name type="common">Triatomid bug</name>
    <dbReference type="NCBI Taxonomy" id="13249"/>
    <lineage>
        <taxon>Eukaryota</taxon>
        <taxon>Metazoa</taxon>
        <taxon>Ecdysozoa</taxon>
        <taxon>Arthropoda</taxon>
        <taxon>Hexapoda</taxon>
        <taxon>Insecta</taxon>
        <taxon>Pterygota</taxon>
        <taxon>Neoptera</taxon>
        <taxon>Paraneoptera</taxon>
        <taxon>Hemiptera</taxon>
        <taxon>Heteroptera</taxon>
        <taxon>Panheteroptera</taxon>
        <taxon>Cimicomorpha</taxon>
        <taxon>Reduviidae</taxon>
        <taxon>Triatominae</taxon>
        <taxon>Rhodnius</taxon>
    </lineage>
</organism>
<dbReference type="Proteomes" id="UP000015103">
    <property type="component" value="Unassembled WGS sequence"/>
</dbReference>
<evidence type="ECO:0000313" key="2">
    <source>
        <dbReference type="Proteomes" id="UP000015103"/>
    </source>
</evidence>
<dbReference type="eggNOG" id="ENOG502SDM0">
    <property type="taxonomic scope" value="Eukaryota"/>
</dbReference>
<dbReference type="AlphaFoldDB" id="T1HNW9"/>
<dbReference type="HOGENOM" id="CLU_1226161_0_0_1"/>
<sequence>MANTSIIRVTDYSGEFNGPACDEEIFITKLRGVQTLSPAELVKRAVQNEITKFCNGFKKRLDDIDTYFIKCEMYRIKKSYRNLVEGANNLYSTLCLDKQFQKQFISYASCYDKAFGTYDDCDVPHSWADDSDQERLCRTYKNIIDCHTIKATFVCGAKAADVYKKLLTSIIAASVLVDCGPKFAPTIKPHYLINMSVYVSLNLVYITIILILLCLIVCLCRRKHKR</sequence>